<keyword evidence="6" id="KW-0812">Transmembrane</keyword>
<dbReference type="Gene3D" id="3.40.1520.20">
    <property type="match status" value="2"/>
</dbReference>
<feature type="region of interest" description="Disordered" evidence="5">
    <location>
        <begin position="583"/>
        <end position="641"/>
    </location>
</feature>
<dbReference type="InterPro" id="IPR036737">
    <property type="entry name" value="OmpA-like_sf"/>
</dbReference>
<feature type="domain" description="OmpA-like" evidence="7">
    <location>
        <begin position="495"/>
        <end position="612"/>
    </location>
</feature>
<dbReference type="PANTHER" id="PTHR30329:SF21">
    <property type="entry name" value="LIPOPROTEIN YIAD-RELATED"/>
    <property type="match status" value="1"/>
</dbReference>
<evidence type="ECO:0000256" key="6">
    <source>
        <dbReference type="SAM" id="Phobius"/>
    </source>
</evidence>
<evidence type="ECO:0000259" key="7">
    <source>
        <dbReference type="PROSITE" id="PS51123"/>
    </source>
</evidence>
<dbReference type="Pfam" id="PF00691">
    <property type="entry name" value="OmpA"/>
    <property type="match status" value="1"/>
</dbReference>
<feature type="compositionally biased region" description="Acidic residues" evidence="5">
    <location>
        <begin position="612"/>
        <end position="641"/>
    </location>
</feature>
<dbReference type="InterPro" id="IPR006665">
    <property type="entry name" value="OmpA-like"/>
</dbReference>
<keyword evidence="9" id="KW-1185">Reference proteome</keyword>
<dbReference type="PRINTS" id="PR01021">
    <property type="entry name" value="OMPADOMAIN"/>
</dbReference>
<keyword evidence="3" id="KW-0998">Cell outer membrane</keyword>
<comment type="subcellular location">
    <subcellularLocation>
        <location evidence="1">Cell outer membrane</location>
    </subcellularLocation>
</comment>
<evidence type="ECO:0000256" key="3">
    <source>
        <dbReference type="ARBA" id="ARBA00023237"/>
    </source>
</evidence>
<reference evidence="8 9" key="1">
    <citation type="submission" date="2018-05" db="EMBL/GenBank/DDBJ databases">
        <title>Genomic Encyclopedia of Type Strains, Phase IV (KMG-IV): sequencing the most valuable type-strain genomes for metagenomic binning, comparative biology and taxonomic classification.</title>
        <authorList>
            <person name="Goeker M."/>
        </authorList>
    </citation>
    <scope>NUCLEOTIDE SEQUENCE [LARGE SCALE GENOMIC DNA]</scope>
    <source>
        <strain evidence="8 9">DSM 103371</strain>
    </source>
</reference>
<gene>
    <name evidence="8" type="ORF">C8D95_104295</name>
</gene>
<dbReference type="PROSITE" id="PS51257">
    <property type="entry name" value="PROKAR_LIPOPROTEIN"/>
    <property type="match status" value="1"/>
</dbReference>
<evidence type="ECO:0000256" key="4">
    <source>
        <dbReference type="PROSITE-ProRule" id="PRU00473"/>
    </source>
</evidence>
<sequence length="641" mass="67870">MTDKRPKLRTRAIPHMVAICIAAAGCVGVAFWARSLIEAEALTDVSLVLSQSGHDWTEVDVDGLQVTLAGIAPDEATRFAALSSAGSVVDASRLIDRMQVAAAAAIRPPDFSIEVLKNDDGISLIGLVPLESSPETIVERVRAMGGGANVADLLESADFAPPPGWEEALSFGIEALDNLPRSKVSITPASVAITAVARTPEDKTNLERQLNREAPAGLDLVLHISAPRPVVAPYTLRFLIDEAGARFDACTANSEEGRNAILAAAAEAGLTGTVDCVLGLGTPSTRWSEAAVAGIRAVQTLGSGTLTISNADVSLVGTQGTPQSEFDDAAADLDAALPPVFSLSAFLPEPPEQQAEGASAPAEFSATLSPEGQLQMRGRLADDQSRASVQNFAAARFGASKVQLATRIDDDVPAGWPNRVLAALDAFRYLHNGTLTVTEKTLRISGKTGRTNAQADMARILSDRLPEGATYSLDVAYSEELDPLAALPTPEECIQMIQAAGNKRKITFEPSSSEIDRDAVATVDAIADILRDCRDTPIEIGGFTDSQGRETMNQQLSQARADAVLNAIMARRVLTSNLRARGYGEDQPIADNDTEAGREANRRIEFRLIDPNEPDEPEIPAEDSAGADEAETTDEAEETTE</sequence>
<organism evidence="8 9">
    <name type="scientific">Silicimonas algicola</name>
    <dbReference type="NCBI Taxonomy" id="1826607"/>
    <lineage>
        <taxon>Bacteria</taxon>
        <taxon>Pseudomonadati</taxon>
        <taxon>Pseudomonadota</taxon>
        <taxon>Alphaproteobacteria</taxon>
        <taxon>Rhodobacterales</taxon>
        <taxon>Paracoccaceae</taxon>
    </lineage>
</organism>
<name>A0A316G7L3_9RHOB</name>
<dbReference type="Gene3D" id="3.30.1330.60">
    <property type="entry name" value="OmpA-like domain"/>
    <property type="match status" value="1"/>
</dbReference>
<dbReference type="EMBL" id="QGGV01000004">
    <property type="protein sequence ID" value="PWK56622.1"/>
    <property type="molecule type" value="Genomic_DNA"/>
</dbReference>
<evidence type="ECO:0000313" key="9">
    <source>
        <dbReference type="Proteomes" id="UP000245390"/>
    </source>
</evidence>
<evidence type="ECO:0000313" key="8">
    <source>
        <dbReference type="EMBL" id="PWK56622.1"/>
    </source>
</evidence>
<proteinExistence type="predicted"/>
<keyword evidence="2 4" id="KW-0472">Membrane</keyword>
<dbReference type="SUPFAM" id="SSF103088">
    <property type="entry name" value="OmpA-like"/>
    <property type="match status" value="1"/>
</dbReference>
<feature type="transmembrane region" description="Helical" evidence="6">
    <location>
        <begin position="12"/>
        <end position="33"/>
    </location>
</feature>
<feature type="compositionally biased region" description="Basic and acidic residues" evidence="5">
    <location>
        <begin position="595"/>
        <end position="610"/>
    </location>
</feature>
<dbReference type="CDD" id="cd07185">
    <property type="entry name" value="OmpA_C-like"/>
    <property type="match status" value="1"/>
</dbReference>
<dbReference type="RefSeq" id="WP_241239756.1">
    <property type="nucleotide sequence ID" value="NZ_CP034588.1"/>
</dbReference>
<evidence type="ECO:0000256" key="1">
    <source>
        <dbReference type="ARBA" id="ARBA00004442"/>
    </source>
</evidence>
<dbReference type="InterPro" id="IPR006664">
    <property type="entry name" value="OMP_bac"/>
</dbReference>
<keyword evidence="6" id="KW-1133">Transmembrane helix</keyword>
<evidence type="ECO:0000256" key="5">
    <source>
        <dbReference type="SAM" id="MobiDB-lite"/>
    </source>
</evidence>
<dbReference type="InterPro" id="IPR050330">
    <property type="entry name" value="Bact_OuterMem_StrucFunc"/>
</dbReference>
<evidence type="ECO:0000256" key="2">
    <source>
        <dbReference type="ARBA" id="ARBA00023136"/>
    </source>
</evidence>
<dbReference type="Proteomes" id="UP000245390">
    <property type="component" value="Unassembled WGS sequence"/>
</dbReference>
<protein>
    <submittedName>
        <fullName evidence="8">OOP family OmpA-OmpF porin</fullName>
    </submittedName>
</protein>
<dbReference type="AlphaFoldDB" id="A0A316G7L3"/>
<dbReference type="GO" id="GO:0009279">
    <property type="term" value="C:cell outer membrane"/>
    <property type="evidence" value="ECO:0007669"/>
    <property type="project" value="UniProtKB-SubCell"/>
</dbReference>
<dbReference type="PANTHER" id="PTHR30329">
    <property type="entry name" value="STATOR ELEMENT OF FLAGELLAR MOTOR COMPLEX"/>
    <property type="match status" value="1"/>
</dbReference>
<accession>A0A316G7L3</accession>
<dbReference type="PROSITE" id="PS51123">
    <property type="entry name" value="OMPA_2"/>
    <property type="match status" value="1"/>
</dbReference>
<comment type="caution">
    <text evidence="8">The sequence shown here is derived from an EMBL/GenBank/DDBJ whole genome shotgun (WGS) entry which is preliminary data.</text>
</comment>